<organism evidence="3 4">
    <name type="scientific">Actinocorallia herbida</name>
    <dbReference type="NCBI Taxonomy" id="58109"/>
    <lineage>
        <taxon>Bacteria</taxon>
        <taxon>Bacillati</taxon>
        <taxon>Actinomycetota</taxon>
        <taxon>Actinomycetes</taxon>
        <taxon>Streptosporangiales</taxon>
        <taxon>Thermomonosporaceae</taxon>
        <taxon>Actinocorallia</taxon>
    </lineage>
</organism>
<dbReference type="Proteomes" id="UP000272400">
    <property type="component" value="Unassembled WGS sequence"/>
</dbReference>
<keyword evidence="1" id="KW-0732">Signal</keyword>
<dbReference type="InterPro" id="IPR058407">
    <property type="entry name" value="DUF8094"/>
</dbReference>
<evidence type="ECO:0000313" key="4">
    <source>
        <dbReference type="Proteomes" id="UP000272400"/>
    </source>
</evidence>
<keyword evidence="4" id="KW-1185">Reference proteome</keyword>
<dbReference type="PROSITE" id="PS51257">
    <property type="entry name" value="PROKAR_LIPOPROTEIN"/>
    <property type="match status" value="1"/>
</dbReference>
<dbReference type="RefSeq" id="WP_123668964.1">
    <property type="nucleotide sequence ID" value="NZ_RJKE01000001.1"/>
</dbReference>
<feature type="chain" id="PRO_5039604839" description="DUF8094 domain-containing protein" evidence="1">
    <location>
        <begin position="23"/>
        <end position="311"/>
    </location>
</feature>
<dbReference type="Pfam" id="PF26366">
    <property type="entry name" value="DUF8094"/>
    <property type="match status" value="1"/>
</dbReference>
<protein>
    <recommendedName>
        <fullName evidence="2">DUF8094 domain-containing protein</fullName>
    </recommendedName>
</protein>
<comment type="caution">
    <text evidence="3">The sequence shown here is derived from an EMBL/GenBank/DDBJ whole genome shotgun (WGS) entry which is preliminary data.</text>
</comment>
<evidence type="ECO:0000259" key="2">
    <source>
        <dbReference type="Pfam" id="PF26366"/>
    </source>
</evidence>
<feature type="domain" description="DUF8094" evidence="2">
    <location>
        <begin position="33"/>
        <end position="309"/>
    </location>
</feature>
<evidence type="ECO:0000256" key="1">
    <source>
        <dbReference type="SAM" id="SignalP"/>
    </source>
</evidence>
<dbReference type="EMBL" id="RJKE01000001">
    <property type="protein sequence ID" value="ROO89946.1"/>
    <property type="molecule type" value="Genomic_DNA"/>
</dbReference>
<proteinExistence type="predicted"/>
<reference evidence="3 4" key="1">
    <citation type="submission" date="2018-11" db="EMBL/GenBank/DDBJ databases">
        <title>Sequencing the genomes of 1000 actinobacteria strains.</title>
        <authorList>
            <person name="Klenk H.-P."/>
        </authorList>
    </citation>
    <scope>NUCLEOTIDE SEQUENCE [LARGE SCALE GENOMIC DNA]</scope>
    <source>
        <strain evidence="3 4">DSM 44254</strain>
    </source>
</reference>
<accession>A0A3N1D8X7</accession>
<dbReference type="AlphaFoldDB" id="A0A3N1D8X7"/>
<feature type="signal peptide" evidence="1">
    <location>
        <begin position="1"/>
        <end position="22"/>
    </location>
</feature>
<dbReference type="OrthoDB" id="3510378at2"/>
<evidence type="ECO:0000313" key="3">
    <source>
        <dbReference type="EMBL" id="ROO89946.1"/>
    </source>
</evidence>
<name>A0A3N1D8X7_9ACTN</name>
<gene>
    <name evidence="3" type="ORF">EDD29_7658</name>
</gene>
<sequence>MRTAYTALAVLPLLLSSACGGGADKAADADAPPALTLDQAKTVLTEFQTTTAKAAGALNAALLTPVETGPQLEMDTAAYKLLKATDKKAQAVSYADPIYYIPRIADGQPRWFAVDAQSGTDTRHALLFVEEGDGSWKLAADPQRKEATPLKGVTVDGSGFAEVASDGLALQPAQLADAHATLLTDGPQAAGAAGLASGPQTTDTHAMIQKIDTGLNQAGVAFSTTFTPAGTSTYALRTDDGGAFVWYVLRQKENYKGDKVPVAGDLVGLAPKGKVKNLTATTLIQYLASVPTTGDAQVTAVSRKAVEATSS</sequence>